<evidence type="ECO:0000313" key="2">
    <source>
        <dbReference type="Proteomes" id="UP000712673"/>
    </source>
</evidence>
<dbReference type="AlphaFoldDB" id="A0A937VZ94"/>
<dbReference type="Gene3D" id="3.40.50.1820">
    <property type="entry name" value="alpha/beta hydrolase"/>
    <property type="match status" value="1"/>
</dbReference>
<keyword evidence="1" id="KW-0378">Hydrolase</keyword>
<sequence>MSHADLVTELQRHFDYAAKLAPFQGRTLILHTRHDELVPVRHAELLYAAAPEPRTLQIFDQGGHNDIFYWNRQTYMQLVETFLKSLEQH</sequence>
<name>A0A937VZ94_UNCTE</name>
<evidence type="ECO:0000313" key="1">
    <source>
        <dbReference type="EMBL" id="MBM3222860.1"/>
    </source>
</evidence>
<dbReference type="EMBL" id="VGLS01000063">
    <property type="protein sequence ID" value="MBM3222860.1"/>
    <property type="molecule type" value="Genomic_DNA"/>
</dbReference>
<accession>A0A937VZ94</accession>
<dbReference type="Proteomes" id="UP000712673">
    <property type="component" value="Unassembled WGS sequence"/>
</dbReference>
<gene>
    <name evidence="1" type="ORF">FJZ47_03520</name>
</gene>
<dbReference type="InterPro" id="IPR029058">
    <property type="entry name" value="AB_hydrolase_fold"/>
</dbReference>
<proteinExistence type="predicted"/>
<organism evidence="1 2">
    <name type="scientific">Tectimicrobiota bacterium</name>
    <dbReference type="NCBI Taxonomy" id="2528274"/>
    <lineage>
        <taxon>Bacteria</taxon>
        <taxon>Pseudomonadati</taxon>
        <taxon>Nitrospinota/Tectimicrobiota group</taxon>
        <taxon>Candidatus Tectimicrobiota</taxon>
    </lineage>
</organism>
<dbReference type="SUPFAM" id="SSF53474">
    <property type="entry name" value="alpha/beta-Hydrolases"/>
    <property type="match status" value="1"/>
</dbReference>
<protein>
    <submittedName>
        <fullName evidence="1">Alpha/beta hydrolase</fullName>
    </submittedName>
</protein>
<dbReference type="GO" id="GO:0016787">
    <property type="term" value="F:hydrolase activity"/>
    <property type="evidence" value="ECO:0007669"/>
    <property type="project" value="UniProtKB-KW"/>
</dbReference>
<comment type="caution">
    <text evidence="1">The sequence shown here is derived from an EMBL/GenBank/DDBJ whole genome shotgun (WGS) entry which is preliminary data.</text>
</comment>
<reference evidence="1" key="1">
    <citation type="submission" date="2019-03" db="EMBL/GenBank/DDBJ databases">
        <title>Lake Tanganyika Metagenome-Assembled Genomes (MAGs).</title>
        <authorList>
            <person name="Tran P."/>
        </authorList>
    </citation>
    <scope>NUCLEOTIDE SEQUENCE</scope>
    <source>
        <strain evidence="1">K_DeepCast_65m_m2_066</strain>
    </source>
</reference>